<dbReference type="Gene3D" id="3.20.20.370">
    <property type="entry name" value="Glycoside hydrolase/deacetylase"/>
    <property type="match status" value="1"/>
</dbReference>
<dbReference type="Proteomes" id="UP000256980">
    <property type="component" value="Unassembled WGS sequence"/>
</dbReference>
<sequence>MNNVISIDLNADVGEGIGNESGLMPYLSSCNIACGGHAGDLKTMTTVVKLAKLNNVKIGAHPSFPDKLNFGRDVTELSDADLYLSIKQQVSDLQNVLVSENAQLHHIKPHGALYNLAAKDKKTARVIIEVIKSIADPIKLYAPFNSVIAKIAKEEHIEVKYEAFADRNYNNDLSLVSRKNTGAVLHEKEAVLYHVLSMIKHQKVKSLSGVEVAIKASTICVHGDTQNAFEILKYLSNNLKMNSIQIQ</sequence>
<proteinExistence type="predicted"/>
<accession>A0A3D9H7M6</accession>
<dbReference type="NCBIfam" id="NF003816">
    <property type="entry name" value="PRK05406.1-5"/>
    <property type="match status" value="1"/>
</dbReference>
<dbReference type="AlphaFoldDB" id="A0A3D9H7M6"/>
<name>A0A3D9H7M6_9FLAO</name>
<gene>
    <name evidence="1" type="ORF">DFQ10_102380</name>
</gene>
<comment type="caution">
    <text evidence="1">The sequence shown here is derived from an EMBL/GenBank/DDBJ whole genome shotgun (WGS) entry which is preliminary data.</text>
</comment>
<dbReference type="Pfam" id="PF03746">
    <property type="entry name" value="LamB_YcsF"/>
    <property type="match status" value="1"/>
</dbReference>
<reference evidence="1 2" key="1">
    <citation type="submission" date="2018-07" db="EMBL/GenBank/DDBJ databases">
        <title>Genomic Encyclopedia of Type Strains, Phase III (KMG-III): the genomes of soil and plant-associated and newly described type strains.</title>
        <authorList>
            <person name="Whitman W."/>
        </authorList>
    </citation>
    <scope>NUCLEOTIDE SEQUENCE [LARGE SCALE GENOMIC DNA]</scope>
    <source>
        <strain evidence="1 2">CECT 7946</strain>
    </source>
</reference>
<keyword evidence="2" id="KW-1185">Reference proteome</keyword>
<dbReference type="EMBL" id="QRDV01000002">
    <property type="protein sequence ID" value="RED45507.1"/>
    <property type="molecule type" value="Genomic_DNA"/>
</dbReference>
<dbReference type="PANTHER" id="PTHR30292">
    <property type="entry name" value="UNCHARACTERIZED PROTEIN YBGL-RELATED"/>
    <property type="match status" value="1"/>
</dbReference>
<evidence type="ECO:0000313" key="2">
    <source>
        <dbReference type="Proteomes" id="UP000256980"/>
    </source>
</evidence>
<dbReference type="InterPro" id="IPR011330">
    <property type="entry name" value="Glyco_hydro/deAcase_b/a-brl"/>
</dbReference>
<dbReference type="SUPFAM" id="SSF88713">
    <property type="entry name" value="Glycoside hydrolase/deacetylase"/>
    <property type="match status" value="1"/>
</dbReference>
<organism evidence="1 2">
    <name type="scientific">Winogradskyella eximia</name>
    <dbReference type="NCBI Taxonomy" id="262006"/>
    <lineage>
        <taxon>Bacteria</taxon>
        <taxon>Pseudomonadati</taxon>
        <taxon>Bacteroidota</taxon>
        <taxon>Flavobacteriia</taxon>
        <taxon>Flavobacteriales</taxon>
        <taxon>Flavobacteriaceae</taxon>
        <taxon>Winogradskyella</taxon>
    </lineage>
</organism>
<dbReference type="RefSeq" id="WP_181897602.1">
    <property type="nucleotide sequence ID" value="NZ_QRDV01000002.1"/>
</dbReference>
<dbReference type="CDD" id="cd10801">
    <property type="entry name" value="LamB_YcsF_like_1"/>
    <property type="match status" value="1"/>
</dbReference>
<dbReference type="PANTHER" id="PTHR30292:SF0">
    <property type="entry name" value="5-OXOPROLINASE SUBUNIT A"/>
    <property type="match status" value="1"/>
</dbReference>
<protein>
    <submittedName>
        <fullName evidence="1">UPF0271 protein</fullName>
    </submittedName>
</protein>
<dbReference type="GO" id="GO:0005975">
    <property type="term" value="P:carbohydrate metabolic process"/>
    <property type="evidence" value="ECO:0007669"/>
    <property type="project" value="InterPro"/>
</dbReference>
<evidence type="ECO:0000313" key="1">
    <source>
        <dbReference type="EMBL" id="RED45507.1"/>
    </source>
</evidence>
<dbReference type="InterPro" id="IPR005501">
    <property type="entry name" value="LamB/YcsF/PxpA-like"/>
</dbReference>
<dbReference type="NCBIfam" id="NF003814">
    <property type="entry name" value="PRK05406.1-3"/>
    <property type="match status" value="1"/>
</dbReference>